<feature type="domain" description="Aminoglycoside phosphotransferase" evidence="2">
    <location>
        <begin position="34"/>
        <end position="261"/>
    </location>
</feature>
<evidence type="ECO:0000259" key="2">
    <source>
        <dbReference type="Pfam" id="PF01636"/>
    </source>
</evidence>
<sequence length="344" mass="37014">MPTSQNARDTEPPPSALPRRWDLDGPATPVAADGWRVDTAAGPFFLRRYRAPDRRGIAFRHTLTAALDEAGLPVLAPVPARSGRTLVTAGGHGYALYPWVSGRRRGGLELTYGQCERLGELLGLLHAGLDRHTPPVQQSMLVATPRAADAVAEIDRALAAVAGEGTDFAALTERRLLERRALLAEYADFRPPELDASLVGHLHGAFHAGHLRYGGSGNVTAVLGWDALTVGPVAGELVRAAASLFACEDERGLDLDRVQAFVRGHRAAFPLDAEQIQSAVHRTWWELLCDVRPLRHRYLGDETGGRGSAGAAALVTWWSAQLDRTLDAVPAPYTEPPAESPAYG</sequence>
<dbReference type="AlphaFoldDB" id="A0A7K0BLH7"/>
<accession>A0A7K0BLH7</accession>
<evidence type="ECO:0000313" key="4">
    <source>
        <dbReference type="Proteomes" id="UP000487268"/>
    </source>
</evidence>
<dbReference type="InterPro" id="IPR011009">
    <property type="entry name" value="Kinase-like_dom_sf"/>
</dbReference>
<keyword evidence="4" id="KW-1185">Reference proteome</keyword>
<dbReference type="Gene3D" id="3.30.200.20">
    <property type="entry name" value="Phosphorylase Kinase, domain 1"/>
    <property type="match status" value="1"/>
</dbReference>
<comment type="caution">
    <text evidence="3">The sequence shown here is derived from an EMBL/GenBank/DDBJ whole genome shotgun (WGS) entry which is preliminary data.</text>
</comment>
<dbReference type="EMBL" id="WEGH01000001">
    <property type="protein sequence ID" value="MQY02027.1"/>
    <property type="molecule type" value="Genomic_DNA"/>
</dbReference>
<evidence type="ECO:0000313" key="3">
    <source>
        <dbReference type="EMBL" id="MQY02027.1"/>
    </source>
</evidence>
<dbReference type="Pfam" id="PF01636">
    <property type="entry name" value="APH"/>
    <property type="match status" value="1"/>
</dbReference>
<proteinExistence type="predicted"/>
<dbReference type="RefSeq" id="WP_328593555.1">
    <property type="nucleotide sequence ID" value="NZ_WEGH01000001.1"/>
</dbReference>
<dbReference type="SUPFAM" id="SSF56112">
    <property type="entry name" value="Protein kinase-like (PK-like)"/>
    <property type="match status" value="1"/>
</dbReference>
<gene>
    <name evidence="3" type="ORF">ACRB68_00520</name>
</gene>
<feature type="region of interest" description="Disordered" evidence="1">
    <location>
        <begin position="1"/>
        <end position="23"/>
    </location>
</feature>
<evidence type="ECO:0000256" key="1">
    <source>
        <dbReference type="SAM" id="MobiDB-lite"/>
    </source>
</evidence>
<protein>
    <recommendedName>
        <fullName evidence="2">Aminoglycoside phosphotransferase domain-containing protein</fullName>
    </recommendedName>
</protein>
<reference evidence="3 4" key="1">
    <citation type="submission" date="2019-10" db="EMBL/GenBank/DDBJ databases">
        <title>Actinomadura rubteroloni sp. nov. and Actinomadura macrotermitis sp. nov., isolated from the gut of fungus growing-termite Macrotermes natalensis.</title>
        <authorList>
            <person name="Benndorf R."/>
            <person name="Martin K."/>
            <person name="Kuefner M."/>
            <person name="De Beer W."/>
            <person name="Kaster A.-K."/>
            <person name="Vollmers J."/>
            <person name="Poulsen M."/>
            <person name="Beemelmanns C."/>
        </authorList>
    </citation>
    <scope>NUCLEOTIDE SEQUENCE [LARGE SCALE GENOMIC DNA]</scope>
    <source>
        <strain evidence="3 4">RB68</strain>
    </source>
</reference>
<organism evidence="3 4">
    <name type="scientific">Actinomadura macrotermitis</name>
    <dbReference type="NCBI Taxonomy" id="2585200"/>
    <lineage>
        <taxon>Bacteria</taxon>
        <taxon>Bacillati</taxon>
        <taxon>Actinomycetota</taxon>
        <taxon>Actinomycetes</taxon>
        <taxon>Streptosporangiales</taxon>
        <taxon>Thermomonosporaceae</taxon>
        <taxon>Actinomadura</taxon>
    </lineage>
</organism>
<dbReference type="Proteomes" id="UP000487268">
    <property type="component" value="Unassembled WGS sequence"/>
</dbReference>
<name>A0A7K0BLH7_9ACTN</name>
<dbReference type="InterPro" id="IPR002575">
    <property type="entry name" value="Aminoglycoside_PTrfase"/>
</dbReference>